<evidence type="ECO:0000256" key="1">
    <source>
        <dbReference type="ARBA" id="ARBA00004370"/>
    </source>
</evidence>
<keyword evidence="4 7" id="KW-1133">Transmembrane helix</keyword>
<evidence type="ECO:0000256" key="5">
    <source>
        <dbReference type="ARBA" id="ARBA00023136"/>
    </source>
</evidence>
<comment type="similarity">
    <text evidence="2">Belongs to the band 7/mec-2 family. HflK subfamily.</text>
</comment>
<feature type="region of interest" description="Disordered" evidence="6">
    <location>
        <begin position="1"/>
        <end position="29"/>
    </location>
</feature>
<feature type="region of interest" description="Disordered" evidence="6">
    <location>
        <begin position="349"/>
        <end position="384"/>
    </location>
</feature>
<dbReference type="InterPro" id="IPR036013">
    <property type="entry name" value="Band_7/SPFH_dom_sf"/>
</dbReference>
<dbReference type="PANTHER" id="PTHR43327">
    <property type="entry name" value="STOMATIN-LIKE PROTEIN 2, MITOCHONDRIAL"/>
    <property type="match status" value="1"/>
</dbReference>
<dbReference type="Pfam" id="PF12221">
    <property type="entry name" value="HflK_N"/>
    <property type="match status" value="1"/>
</dbReference>
<feature type="compositionally biased region" description="Basic and acidic residues" evidence="6">
    <location>
        <begin position="374"/>
        <end position="384"/>
    </location>
</feature>
<proteinExistence type="inferred from homology"/>
<evidence type="ECO:0000256" key="4">
    <source>
        <dbReference type="ARBA" id="ARBA00022989"/>
    </source>
</evidence>
<dbReference type="Pfam" id="PF01145">
    <property type="entry name" value="Band_7"/>
    <property type="match status" value="1"/>
</dbReference>
<dbReference type="Gene3D" id="3.30.479.30">
    <property type="entry name" value="Band 7 domain"/>
    <property type="match status" value="1"/>
</dbReference>
<dbReference type="SUPFAM" id="SSF117892">
    <property type="entry name" value="Band 7/SPFH domain"/>
    <property type="match status" value="1"/>
</dbReference>
<dbReference type="InterPro" id="IPR010201">
    <property type="entry name" value="HflK"/>
</dbReference>
<feature type="domain" description="Band 7" evidence="8">
    <location>
        <begin position="75"/>
        <end position="240"/>
    </location>
</feature>
<dbReference type="AlphaFoldDB" id="A0A3B1A324"/>
<dbReference type="PANTHER" id="PTHR43327:SF2">
    <property type="entry name" value="MODULATOR OF FTSH PROTEASE HFLK"/>
    <property type="match status" value="1"/>
</dbReference>
<sequence>MAWNEPGGSGNKDPWGNRNDNQGPPDLDEVFKKVQDKVSSIFGGGKGGSKKSSGGGGGLGASFIAIVLLSIWALSGIYIIDEGKEGVVLQFGKFNNIAEPGPHWYPRFIQSVYIVNTDNVRAVVLGRKSSEALMLTKDENIVDVEFTVQYKIKDAKNFLFNVRDPDTTVVQATESAMRENVGKATMDSVIKDGRLEIAGNAKKLIQEILDRYKAGILITNVNMQNAQPPEQVQYAFDDAIKAREDRERKINEAEAYSNDILPRARGKGARIEQDALAYRDEIIAKADGEAQRFTKLLVEYRRAPRVTRERLYLETMEEVYTKTNKVMIDVKQGNSLMYLPIDKIISQRRSGSSVEESTTDINDGATSAPSSSRFDSRSRSREVR</sequence>
<gene>
    <name evidence="9" type="ORF">MNBD_GAMMA23-2292</name>
</gene>
<comment type="subcellular location">
    <subcellularLocation>
        <location evidence="1">Membrane</location>
    </subcellularLocation>
</comment>
<organism evidence="9">
    <name type="scientific">hydrothermal vent metagenome</name>
    <dbReference type="NCBI Taxonomy" id="652676"/>
    <lineage>
        <taxon>unclassified sequences</taxon>
        <taxon>metagenomes</taxon>
        <taxon>ecological metagenomes</taxon>
    </lineage>
</organism>
<name>A0A3B1A324_9ZZZZ</name>
<dbReference type="SMART" id="SM00244">
    <property type="entry name" value="PHB"/>
    <property type="match status" value="1"/>
</dbReference>
<evidence type="ECO:0000313" key="9">
    <source>
        <dbReference type="EMBL" id="VAW94523.1"/>
    </source>
</evidence>
<dbReference type="InterPro" id="IPR001107">
    <property type="entry name" value="Band_7"/>
</dbReference>
<feature type="compositionally biased region" description="Polar residues" evidence="6">
    <location>
        <begin position="349"/>
        <end position="365"/>
    </location>
</feature>
<evidence type="ECO:0000259" key="8">
    <source>
        <dbReference type="SMART" id="SM00244"/>
    </source>
</evidence>
<dbReference type="EMBL" id="UOFT01000039">
    <property type="protein sequence ID" value="VAW94523.1"/>
    <property type="molecule type" value="Genomic_DNA"/>
</dbReference>
<evidence type="ECO:0000256" key="2">
    <source>
        <dbReference type="ARBA" id="ARBA00006971"/>
    </source>
</evidence>
<feature type="transmembrane region" description="Helical" evidence="7">
    <location>
        <begin position="59"/>
        <end position="80"/>
    </location>
</feature>
<dbReference type="GO" id="GO:0016020">
    <property type="term" value="C:membrane"/>
    <property type="evidence" value="ECO:0007669"/>
    <property type="project" value="UniProtKB-SubCell"/>
</dbReference>
<keyword evidence="5 7" id="KW-0472">Membrane</keyword>
<dbReference type="InterPro" id="IPR020980">
    <property type="entry name" value="Membrane_HflK_N"/>
</dbReference>
<evidence type="ECO:0000256" key="7">
    <source>
        <dbReference type="SAM" id="Phobius"/>
    </source>
</evidence>
<accession>A0A3B1A324</accession>
<evidence type="ECO:0000256" key="6">
    <source>
        <dbReference type="SAM" id="MobiDB-lite"/>
    </source>
</evidence>
<evidence type="ECO:0000256" key="3">
    <source>
        <dbReference type="ARBA" id="ARBA00022692"/>
    </source>
</evidence>
<keyword evidence="3 7" id="KW-0812">Transmembrane</keyword>
<reference evidence="9" key="1">
    <citation type="submission" date="2018-06" db="EMBL/GenBank/DDBJ databases">
        <authorList>
            <person name="Zhirakovskaya E."/>
        </authorList>
    </citation>
    <scope>NUCLEOTIDE SEQUENCE</scope>
</reference>
<dbReference type="CDD" id="cd03404">
    <property type="entry name" value="SPFH_HflK"/>
    <property type="match status" value="1"/>
</dbReference>
<protein>
    <submittedName>
        <fullName evidence="9">HflK protein</fullName>
    </submittedName>
</protein>
<dbReference type="NCBIfam" id="TIGR01933">
    <property type="entry name" value="hflK"/>
    <property type="match status" value="1"/>
</dbReference>
<dbReference type="InterPro" id="IPR050710">
    <property type="entry name" value="Band7/mec-2_domain"/>
</dbReference>